<dbReference type="EMBL" id="PTIX01000003">
    <property type="protein sequence ID" value="PPK69670.1"/>
    <property type="molecule type" value="Genomic_DNA"/>
</dbReference>
<comment type="caution">
    <text evidence="7">The sequence shown here is derived from an EMBL/GenBank/DDBJ whole genome shotgun (WGS) entry which is preliminary data.</text>
</comment>
<dbReference type="InterPro" id="IPR038658">
    <property type="entry name" value="SsgB_sf"/>
</dbReference>
<dbReference type="Pfam" id="PF04686">
    <property type="entry name" value="SsgA"/>
    <property type="match status" value="1"/>
</dbReference>
<keyword evidence="8" id="KW-1185">Reference proteome</keyword>
<dbReference type="RefSeq" id="WP_104478087.1">
    <property type="nucleotide sequence ID" value="NZ_CP154825.1"/>
</dbReference>
<gene>
    <name evidence="7" type="ORF">CLV40_103280</name>
</gene>
<keyword evidence="4" id="KW-0749">Sporulation</keyword>
<protein>
    <submittedName>
        <fullName evidence="7">Sporulation and cell division protein SsgA</fullName>
    </submittedName>
</protein>
<dbReference type="GO" id="GO:0000917">
    <property type="term" value="P:division septum assembly"/>
    <property type="evidence" value="ECO:0007669"/>
    <property type="project" value="UniProtKB-KW"/>
</dbReference>
<proteinExistence type="inferred from homology"/>
<keyword evidence="6" id="KW-0131">Cell cycle</keyword>
<dbReference type="InterPro" id="IPR006776">
    <property type="entry name" value="SsgB"/>
</dbReference>
<dbReference type="GO" id="GO:0030428">
    <property type="term" value="C:cell septum"/>
    <property type="evidence" value="ECO:0007669"/>
    <property type="project" value="UniProtKB-SubCell"/>
</dbReference>
<comment type="similarity">
    <text evidence="2">Belongs to the SsgA family.</text>
</comment>
<name>A0A2S6GWX6_9PSEU</name>
<keyword evidence="3 7" id="KW-0132">Cell division</keyword>
<evidence type="ECO:0000313" key="7">
    <source>
        <dbReference type="EMBL" id="PPK69670.1"/>
    </source>
</evidence>
<dbReference type="AlphaFoldDB" id="A0A2S6GWX6"/>
<evidence type="ECO:0000256" key="1">
    <source>
        <dbReference type="ARBA" id="ARBA00004431"/>
    </source>
</evidence>
<evidence type="ECO:0000313" key="8">
    <source>
        <dbReference type="Proteomes" id="UP000239203"/>
    </source>
</evidence>
<dbReference type="OrthoDB" id="3853096at2"/>
<evidence type="ECO:0000256" key="6">
    <source>
        <dbReference type="ARBA" id="ARBA00023306"/>
    </source>
</evidence>
<dbReference type="Gene3D" id="2.30.31.20">
    <property type="entry name" value="Sporulation-specific cell division protein SsgB"/>
    <property type="match status" value="1"/>
</dbReference>
<evidence type="ECO:0000256" key="2">
    <source>
        <dbReference type="ARBA" id="ARBA00009323"/>
    </source>
</evidence>
<reference evidence="7 8" key="1">
    <citation type="submission" date="2018-02" db="EMBL/GenBank/DDBJ databases">
        <title>Genomic Encyclopedia of Archaeal and Bacterial Type Strains, Phase II (KMG-II): from individual species to whole genera.</title>
        <authorList>
            <person name="Goeker M."/>
        </authorList>
    </citation>
    <scope>NUCLEOTIDE SEQUENCE [LARGE SCALE GENOMIC DNA]</scope>
    <source>
        <strain evidence="7 8">YU 961-1</strain>
    </source>
</reference>
<evidence type="ECO:0000256" key="4">
    <source>
        <dbReference type="ARBA" id="ARBA00022969"/>
    </source>
</evidence>
<organism evidence="7 8">
    <name type="scientific">Actinokineospora auranticolor</name>
    <dbReference type="NCBI Taxonomy" id="155976"/>
    <lineage>
        <taxon>Bacteria</taxon>
        <taxon>Bacillati</taxon>
        <taxon>Actinomycetota</taxon>
        <taxon>Actinomycetes</taxon>
        <taxon>Pseudonocardiales</taxon>
        <taxon>Pseudonocardiaceae</taxon>
        <taxon>Actinokineospora</taxon>
    </lineage>
</organism>
<dbReference type="Proteomes" id="UP000239203">
    <property type="component" value="Unassembled WGS sequence"/>
</dbReference>
<keyword evidence="5" id="KW-0717">Septation</keyword>
<sequence length="134" mass="14647">MTSNTEHSEQIISLYGGSTPVRSRWSYRANEPFTVVAAFQTDSDRWVEWIFGRDLLAEGLTRPAGEGDVRLSPEISDGRPVLALEIESPDGHAVLEMDLAAVQGFLAATTEIVPMGAESDHFDIDGLIDEITNV</sequence>
<dbReference type="GO" id="GO:0030435">
    <property type="term" value="P:sporulation resulting in formation of a cellular spore"/>
    <property type="evidence" value="ECO:0007669"/>
    <property type="project" value="UniProtKB-KW"/>
</dbReference>
<evidence type="ECO:0000256" key="5">
    <source>
        <dbReference type="ARBA" id="ARBA00023210"/>
    </source>
</evidence>
<accession>A0A2S6GWX6</accession>
<evidence type="ECO:0000256" key="3">
    <source>
        <dbReference type="ARBA" id="ARBA00022618"/>
    </source>
</evidence>
<comment type="subcellular location">
    <subcellularLocation>
        <location evidence="1">Cell septum</location>
    </subcellularLocation>
</comment>